<protein>
    <submittedName>
        <fullName evidence="1">Uncharacterized protein</fullName>
    </submittedName>
</protein>
<organism evidence="1 2">
    <name type="scientific">Archaeoglobus profundus (strain DSM 5631 / JCM 9629 / NBRC 100127 / Av18)</name>
    <dbReference type="NCBI Taxonomy" id="572546"/>
    <lineage>
        <taxon>Archaea</taxon>
        <taxon>Methanobacteriati</taxon>
        <taxon>Methanobacteriota</taxon>
        <taxon>Archaeoglobi</taxon>
        <taxon>Archaeoglobales</taxon>
        <taxon>Archaeoglobaceae</taxon>
        <taxon>Archaeoglobus</taxon>
    </lineage>
</organism>
<evidence type="ECO:0000313" key="2">
    <source>
        <dbReference type="Proteomes" id="UP000001901"/>
    </source>
</evidence>
<dbReference type="GeneID" id="8740214"/>
<dbReference type="PaxDb" id="572546-Arcpr_1524"/>
<dbReference type="KEGG" id="apo:Arcpr_1524"/>
<evidence type="ECO:0000313" key="1">
    <source>
        <dbReference type="EMBL" id="ADB58570.1"/>
    </source>
</evidence>
<proteinExistence type="predicted"/>
<gene>
    <name evidence="1" type="ordered locus">Arcpr_1524</name>
</gene>
<dbReference type="STRING" id="572546.Arcpr_1524"/>
<name>D2REM6_ARCPA</name>
<dbReference type="Proteomes" id="UP000001901">
    <property type="component" value="Chromosome"/>
</dbReference>
<dbReference type="RefSeq" id="WP_012940906.1">
    <property type="nucleotide sequence ID" value="NC_013741.1"/>
</dbReference>
<accession>D2REM6</accession>
<dbReference type="AlphaFoldDB" id="D2REM6"/>
<sequence>MISDRKLMKISDYLGKINELIADMQKNGFYEAADLLGEVKEVLYREMNKELGFPSTPNSSSKFDAYLVAHLYNMGLISKEEARQLLGLDKAQDLL</sequence>
<dbReference type="HOGENOM" id="CLU_2366049_0_0_2"/>
<reference evidence="1 2" key="1">
    <citation type="journal article" date="2010" name="Stand. Genomic Sci.">
        <title>Complete genome sequence of Archaeoglobus profundus type strain (AV18).</title>
        <authorList>
            <person name="von Jan M."/>
            <person name="Lapidus A."/>
            <person name="Del Rio T.G."/>
            <person name="Copeland A."/>
            <person name="Tice H."/>
            <person name="Cheng J.F."/>
            <person name="Lucas S."/>
            <person name="Chen F."/>
            <person name="Nolan M."/>
            <person name="Goodwin L."/>
            <person name="Han C."/>
            <person name="Pitluck S."/>
            <person name="Liolios K."/>
            <person name="Ivanova N."/>
            <person name="Mavromatis K."/>
            <person name="Ovchinnikova G."/>
            <person name="Chertkov O."/>
            <person name="Pati A."/>
            <person name="Chen A."/>
            <person name="Palaniappan K."/>
            <person name="Land M."/>
            <person name="Hauser L."/>
            <person name="Chang Y.J."/>
            <person name="Jeffries C.D."/>
            <person name="Saunders E."/>
            <person name="Brettin T."/>
            <person name="Detter J.C."/>
            <person name="Chain P."/>
            <person name="Eichinger K."/>
            <person name="Huber H."/>
            <person name="Spring S."/>
            <person name="Rohde M."/>
            <person name="Goker M."/>
            <person name="Wirth R."/>
            <person name="Woyke T."/>
            <person name="Bristow J."/>
            <person name="Eisen J.A."/>
            <person name="Markowitz V."/>
            <person name="Hugenholtz P."/>
            <person name="Kyrpides N.C."/>
            <person name="Klenk H.P."/>
        </authorList>
    </citation>
    <scope>NUCLEOTIDE SEQUENCE [LARGE SCALE GENOMIC DNA]</scope>
    <source>
        <strain evidence="2">DSM 5631 / JCM 9629 / NBRC 100127 / Av18</strain>
    </source>
</reference>
<keyword evidence="2" id="KW-1185">Reference proteome</keyword>
<dbReference type="EMBL" id="CP001857">
    <property type="protein sequence ID" value="ADB58570.1"/>
    <property type="molecule type" value="Genomic_DNA"/>
</dbReference>